<evidence type="ECO:0000313" key="1">
    <source>
        <dbReference type="EMBL" id="TFK84597.1"/>
    </source>
</evidence>
<protein>
    <submittedName>
        <fullName evidence="1">Uncharacterized protein</fullName>
    </submittedName>
</protein>
<name>A0A5C3P6S9_9APHY</name>
<dbReference type="AlphaFoldDB" id="A0A5C3P6S9"/>
<reference evidence="1 2" key="1">
    <citation type="journal article" date="2019" name="Nat. Ecol. Evol.">
        <title>Megaphylogeny resolves global patterns of mushroom evolution.</title>
        <authorList>
            <person name="Varga T."/>
            <person name="Krizsan K."/>
            <person name="Foldi C."/>
            <person name="Dima B."/>
            <person name="Sanchez-Garcia M."/>
            <person name="Sanchez-Ramirez S."/>
            <person name="Szollosi G.J."/>
            <person name="Szarkandi J.G."/>
            <person name="Papp V."/>
            <person name="Albert L."/>
            <person name="Andreopoulos W."/>
            <person name="Angelini C."/>
            <person name="Antonin V."/>
            <person name="Barry K.W."/>
            <person name="Bougher N.L."/>
            <person name="Buchanan P."/>
            <person name="Buyck B."/>
            <person name="Bense V."/>
            <person name="Catcheside P."/>
            <person name="Chovatia M."/>
            <person name="Cooper J."/>
            <person name="Damon W."/>
            <person name="Desjardin D."/>
            <person name="Finy P."/>
            <person name="Geml J."/>
            <person name="Haridas S."/>
            <person name="Hughes K."/>
            <person name="Justo A."/>
            <person name="Karasinski D."/>
            <person name="Kautmanova I."/>
            <person name="Kiss B."/>
            <person name="Kocsube S."/>
            <person name="Kotiranta H."/>
            <person name="LaButti K.M."/>
            <person name="Lechner B.E."/>
            <person name="Liimatainen K."/>
            <person name="Lipzen A."/>
            <person name="Lukacs Z."/>
            <person name="Mihaltcheva S."/>
            <person name="Morgado L.N."/>
            <person name="Niskanen T."/>
            <person name="Noordeloos M.E."/>
            <person name="Ohm R.A."/>
            <person name="Ortiz-Santana B."/>
            <person name="Ovrebo C."/>
            <person name="Racz N."/>
            <person name="Riley R."/>
            <person name="Savchenko A."/>
            <person name="Shiryaev A."/>
            <person name="Soop K."/>
            <person name="Spirin V."/>
            <person name="Szebenyi C."/>
            <person name="Tomsovsky M."/>
            <person name="Tulloss R.E."/>
            <person name="Uehling J."/>
            <person name="Grigoriev I.V."/>
            <person name="Vagvolgyi C."/>
            <person name="Papp T."/>
            <person name="Martin F.M."/>
            <person name="Miettinen O."/>
            <person name="Hibbett D.S."/>
            <person name="Nagy L.G."/>
        </authorList>
    </citation>
    <scope>NUCLEOTIDE SEQUENCE [LARGE SCALE GENOMIC DNA]</scope>
    <source>
        <strain evidence="1 2">HHB13444</strain>
    </source>
</reference>
<keyword evidence="2" id="KW-1185">Reference proteome</keyword>
<dbReference type="InParanoid" id="A0A5C3P6S9"/>
<dbReference type="Proteomes" id="UP000308197">
    <property type="component" value="Unassembled WGS sequence"/>
</dbReference>
<sequence length="320" mass="37878">MTEGSPENSSSKNPSPRYVAVDAESRDDSEILRQHSPRFTSKLSKTWHRFYPVIPLVYVGHIWFRRRMPRVLPRFTTLKLWEFYASWGLFSALTTETRHIQTQWIRDRDLATIQLGAFVIWQRNHRDLRVIQELKYPWGTPQRLDFYPQRKDGVLAEFIWWYNHMWSSEQTWRGVARMLSMHLDGMKQRSWDMHGAKDREDWDRIITFLANAIHGKNGGTNYLSQNMAFPVAQVLVCLTPIAMLARHIWARTMPVLWFNGLQRTLCYGAVYLRAVQEYQFYRYSANIEQKQKVAELLCRLLPGLDSEVDELIRVSLSKHV</sequence>
<accession>A0A5C3P6S9</accession>
<gene>
    <name evidence="1" type="ORF">K466DRAFT_665070</name>
</gene>
<dbReference type="EMBL" id="ML211306">
    <property type="protein sequence ID" value="TFK84597.1"/>
    <property type="molecule type" value="Genomic_DNA"/>
</dbReference>
<proteinExistence type="predicted"/>
<evidence type="ECO:0000313" key="2">
    <source>
        <dbReference type="Proteomes" id="UP000308197"/>
    </source>
</evidence>
<organism evidence="1 2">
    <name type="scientific">Polyporus arcularius HHB13444</name>
    <dbReference type="NCBI Taxonomy" id="1314778"/>
    <lineage>
        <taxon>Eukaryota</taxon>
        <taxon>Fungi</taxon>
        <taxon>Dikarya</taxon>
        <taxon>Basidiomycota</taxon>
        <taxon>Agaricomycotina</taxon>
        <taxon>Agaricomycetes</taxon>
        <taxon>Polyporales</taxon>
        <taxon>Polyporaceae</taxon>
        <taxon>Polyporus</taxon>
    </lineage>
</organism>